<name>A0A5K8A8H2_9BACT</name>
<evidence type="ECO:0000313" key="1">
    <source>
        <dbReference type="EMBL" id="BBO88766.1"/>
    </source>
</evidence>
<organism evidence="1 2">
    <name type="scientific">Desulfosarcina ovata subsp. ovata</name>
    <dbReference type="NCBI Taxonomy" id="2752305"/>
    <lineage>
        <taxon>Bacteria</taxon>
        <taxon>Pseudomonadati</taxon>
        <taxon>Thermodesulfobacteriota</taxon>
        <taxon>Desulfobacteria</taxon>
        <taxon>Desulfobacterales</taxon>
        <taxon>Desulfosarcinaceae</taxon>
        <taxon>Desulfosarcina</taxon>
    </lineage>
</organism>
<proteinExistence type="predicted"/>
<dbReference type="AlphaFoldDB" id="A0A5K8A8H2"/>
<dbReference type="RefSeq" id="WP_155310035.1">
    <property type="nucleotide sequence ID" value="NZ_AP021879.1"/>
</dbReference>
<reference evidence="1 2" key="1">
    <citation type="submission" date="2019-11" db="EMBL/GenBank/DDBJ databases">
        <title>Comparative genomics of hydrocarbon-degrading Desulfosarcina strains.</title>
        <authorList>
            <person name="Watanabe M."/>
            <person name="Kojima H."/>
            <person name="Fukui M."/>
        </authorList>
    </citation>
    <scope>NUCLEOTIDE SEQUENCE [LARGE SCALE GENOMIC DNA]</scope>
    <source>
        <strain evidence="2">oXyS1</strain>
    </source>
</reference>
<evidence type="ECO:0000313" key="2">
    <source>
        <dbReference type="Proteomes" id="UP000422108"/>
    </source>
</evidence>
<dbReference type="Proteomes" id="UP000422108">
    <property type="component" value="Chromosome"/>
</dbReference>
<keyword evidence="2" id="KW-1185">Reference proteome</keyword>
<sequence>MPGAINGAEAYSELKALQRYAFNNKVWENTPQSLQERTRWFLSGHGPDIQFKRDVALWYGAITDCGEPWKGEFLLRVFGVLYWGGLMVNRGTEWESFCTQRIPICSTISHTARVLIQLPESDDGEFWDWLWGDEEPRRRMAATHGIGRLPQPVTIGNVATKKVEELKHNRNVKHFGVNIALGGCGNRNIISGREIDHQSGGHGHLYIAYTGDTPQFSPKALLIGAEQSAPFDRSGRKQGGIGGALLNLLHRKRGLRQLIFGVSDNYGGKHSILGGHSRYSSTGGDDFAYTSKVDREGEVVRRIDGANLYGYGPSTGNYYDGMFIELTTERFERIKKMQAAGRLSPDLVGKPGGPIIPSIEGRTPRREIPVVVDLRNRRVIR</sequence>
<accession>A0A5K8A8H2</accession>
<dbReference type="EMBL" id="AP021879">
    <property type="protein sequence ID" value="BBO88766.1"/>
    <property type="molecule type" value="Genomic_DNA"/>
</dbReference>
<gene>
    <name evidence="1" type="ORF">DSCOOX_19460</name>
</gene>
<protein>
    <submittedName>
        <fullName evidence="1">Uncharacterized protein</fullName>
    </submittedName>
</protein>